<evidence type="ECO:0000259" key="9">
    <source>
        <dbReference type="Pfam" id="PF11788"/>
    </source>
</evidence>
<name>A0A154PQF2_DUFNO</name>
<keyword evidence="6" id="KW-0687">Ribonucleoprotein</keyword>
<evidence type="ECO:0000256" key="6">
    <source>
        <dbReference type="ARBA" id="ARBA00023274"/>
    </source>
</evidence>
<evidence type="ECO:0000256" key="2">
    <source>
        <dbReference type="ARBA" id="ARBA00009070"/>
    </source>
</evidence>
<feature type="domain" description="Large ribosomal subunit protein mL46 N-terminal" evidence="9">
    <location>
        <begin position="44"/>
        <end position="135"/>
    </location>
</feature>
<dbReference type="CDD" id="cd04661">
    <property type="entry name" value="NUDIX_MRP_L46"/>
    <property type="match status" value="1"/>
</dbReference>
<dbReference type="EMBL" id="KQ434998">
    <property type="protein sequence ID" value="KZC13340.1"/>
    <property type="molecule type" value="Genomic_DNA"/>
</dbReference>
<dbReference type="Proteomes" id="UP000076502">
    <property type="component" value="Unassembled WGS sequence"/>
</dbReference>
<evidence type="ECO:0000256" key="5">
    <source>
        <dbReference type="ARBA" id="ARBA00023128"/>
    </source>
</evidence>
<organism evidence="10 11">
    <name type="scientific">Dufourea novaeangliae</name>
    <name type="common">Sweat bee</name>
    <dbReference type="NCBI Taxonomy" id="178035"/>
    <lineage>
        <taxon>Eukaryota</taxon>
        <taxon>Metazoa</taxon>
        <taxon>Ecdysozoa</taxon>
        <taxon>Arthropoda</taxon>
        <taxon>Hexapoda</taxon>
        <taxon>Insecta</taxon>
        <taxon>Pterygota</taxon>
        <taxon>Neoptera</taxon>
        <taxon>Endopterygota</taxon>
        <taxon>Hymenoptera</taxon>
        <taxon>Apocrita</taxon>
        <taxon>Aculeata</taxon>
        <taxon>Apoidea</taxon>
        <taxon>Anthophila</taxon>
        <taxon>Halictidae</taxon>
        <taxon>Rophitinae</taxon>
        <taxon>Dufourea</taxon>
    </lineage>
</organism>
<reference evidence="10 11" key="1">
    <citation type="submission" date="2015-07" db="EMBL/GenBank/DDBJ databases">
        <title>The genome of Dufourea novaeangliae.</title>
        <authorList>
            <person name="Pan H."/>
            <person name="Kapheim K."/>
        </authorList>
    </citation>
    <scope>NUCLEOTIDE SEQUENCE [LARGE SCALE GENOMIC DNA]</scope>
    <source>
        <strain evidence="10">0120121106</strain>
        <tissue evidence="10">Whole body</tissue>
    </source>
</reference>
<dbReference type="AlphaFoldDB" id="A0A154PQF2"/>
<dbReference type="PANTHER" id="PTHR13124:SF12">
    <property type="entry name" value="LARGE RIBOSOMAL SUBUNIT PROTEIN ML46"/>
    <property type="match status" value="1"/>
</dbReference>
<dbReference type="InterPro" id="IPR021757">
    <property type="entry name" value="Ribosomal_mL46_N"/>
</dbReference>
<comment type="subcellular location">
    <subcellularLocation>
        <location evidence="1">Mitochondrion</location>
    </subcellularLocation>
</comment>
<sequence>IMLKRILSFRALNNTSFLTTSTPSLYKVIFRALSQADFEVVKKWDLFSAVCLERHPVITKPMEDIEARYHEMLQQREFENSLISDFEIQLKQELSRKEKTISTDENVDEIVTQTLQDFEDSSKQELMKFKFAPRTGEDTDDGTPMLKRKLDKTLVLLVTQQVGCDNFWIPPQNIRKHRETMIQTAQRTVQELCGNNIKVKFYSSAPIGFYQYKYPKDVRLKGQDGAKIFYFLAKYISGDISSDIKHCWLDREELKKTVHPNLYGSLSQFLLPE</sequence>
<evidence type="ECO:0000256" key="8">
    <source>
        <dbReference type="ARBA" id="ARBA00035534"/>
    </source>
</evidence>
<dbReference type="InterPro" id="IPR015797">
    <property type="entry name" value="NUDIX_hydrolase-like_dom_sf"/>
</dbReference>
<evidence type="ECO:0000256" key="4">
    <source>
        <dbReference type="ARBA" id="ARBA00022980"/>
    </source>
</evidence>
<dbReference type="SUPFAM" id="SSF55811">
    <property type="entry name" value="Nudix"/>
    <property type="match status" value="1"/>
</dbReference>
<dbReference type="GO" id="GO:0005762">
    <property type="term" value="C:mitochondrial large ribosomal subunit"/>
    <property type="evidence" value="ECO:0007669"/>
    <property type="project" value="TreeGrafter"/>
</dbReference>
<dbReference type="PANTHER" id="PTHR13124">
    <property type="entry name" value="39S RIBOSOMAL PROTEIN L46, MITOCHONDRIAL PRECURSOR-RELATED"/>
    <property type="match status" value="1"/>
</dbReference>
<comment type="similarity">
    <text evidence="2">Belongs to the mitochondrion-specific ribosomal protein mL46 family.</text>
</comment>
<dbReference type="STRING" id="178035.A0A154PQF2"/>
<feature type="non-terminal residue" evidence="10">
    <location>
        <position position="1"/>
    </location>
</feature>
<keyword evidence="3" id="KW-0809">Transit peptide</keyword>
<dbReference type="OrthoDB" id="194611at2759"/>
<keyword evidence="5" id="KW-0496">Mitochondrion</keyword>
<gene>
    <name evidence="10" type="ORF">WN55_05648</name>
</gene>
<protein>
    <recommendedName>
        <fullName evidence="7">Large ribosomal subunit protein mL46</fullName>
    </recommendedName>
    <alternativeName>
        <fullName evidence="8">39S ribosomal protein L46, mitochondrial</fullName>
    </alternativeName>
</protein>
<dbReference type="Gene3D" id="3.90.79.10">
    <property type="entry name" value="Nucleoside Triphosphate Pyrophosphohydrolase"/>
    <property type="match status" value="1"/>
</dbReference>
<dbReference type="GO" id="GO:0003735">
    <property type="term" value="F:structural constituent of ribosome"/>
    <property type="evidence" value="ECO:0007669"/>
    <property type="project" value="InterPro"/>
</dbReference>
<dbReference type="InterPro" id="IPR033650">
    <property type="entry name" value="Ribosomal_mL46_NUDIX"/>
</dbReference>
<evidence type="ECO:0000256" key="3">
    <source>
        <dbReference type="ARBA" id="ARBA00022946"/>
    </source>
</evidence>
<dbReference type="Pfam" id="PF11788">
    <property type="entry name" value="MRP-L46"/>
    <property type="match status" value="1"/>
</dbReference>
<keyword evidence="4 10" id="KW-0689">Ribosomal protein</keyword>
<evidence type="ECO:0000313" key="10">
    <source>
        <dbReference type="EMBL" id="KZC13340.1"/>
    </source>
</evidence>
<proteinExistence type="inferred from homology"/>
<evidence type="ECO:0000256" key="1">
    <source>
        <dbReference type="ARBA" id="ARBA00004173"/>
    </source>
</evidence>
<evidence type="ECO:0000256" key="7">
    <source>
        <dbReference type="ARBA" id="ARBA00035190"/>
    </source>
</evidence>
<evidence type="ECO:0000313" key="11">
    <source>
        <dbReference type="Proteomes" id="UP000076502"/>
    </source>
</evidence>
<keyword evidence="11" id="KW-1185">Reference proteome</keyword>
<dbReference type="InterPro" id="IPR040008">
    <property type="entry name" value="Ribosomal_mL46"/>
</dbReference>
<accession>A0A154PQF2</accession>